<dbReference type="GO" id="GO:0008374">
    <property type="term" value="F:O-acyltransferase activity"/>
    <property type="evidence" value="ECO:0007669"/>
    <property type="project" value="InterPro"/>
</dbReference>
<organism evidence="4">
    <name type="scientific">Darwinula stevensoni</name>
    <dbReference type="NCBI Taxonomy" id="69355"/>
    <lineage>
        <taxon>Eukaryota</taxon>
        <taxon>Metazoa</taxon>
        <taxon>Ecdysozoa</taxon>
        <taxon>Arthropoda</taxon>
        <taxon>Crustacea</taxon>
        <taxon>Oligostraca</taxon>
        <taxon>Ostracoda</taxon>
        <taxon>Podocopa</taxon>
        <taxon>Podocopida</taxon>
        <taxon>Darwinulocopina</taxon>
        <taxon>Darwinuloidea</taxon>
        <taxon>Darwinulidae</taxon>
        <taxon>Darwinula</taxon>
    </lineage>
</organism>
<dbReference type="Proteomes" id="UP000677054">
    <property type="component" value="Unassembled WGS sequence"/>
</dbReference>
<protein>
    <submittedName>
        <fullName evidence="4">Uncharacterized protein</fullName>
    </submittedName>
</protein>
<proteinExistence type="inferred from homology"/>
<dbReference type="AlphaFoldDB" id="A0A7R9AJE6"/>
<keyword evidence="2" id="KW-0808">Transferase</keyword>
<dbReference type="OrthoDB" id="6766479at2759"/>
<gene>
    <name evidence="4" type="ORF">DSTB1V02_LOCUS14629</name>
</gene>
<keyword evidence="3" id="KW-0012">Acyltransferase</keyword>
<name>A0A7R9AJE6_9CRUS</name>
<reference evidence="4" key="1">
    <citation type="submission" date="2020-11" db="EMBL/GenBank/DDBJ databases">
        <authorList>
            <person name="Tran Van P."/>
        </authorList>
    </citation>
    <scope>NUCLEOTIDE SEQUENCE</scope>
</reference>
<sequence>MLSGSPLDVEKKENPSKEDIDALHERYIDALLNHFNKYCSEYASDPKKKLVIV</sequence>
<evidence type="ECO:0000313" key="5">
    <source>
        <dbReference type="Proteomes" id="UP000677054"/>
    </source>
</evidence>
<evidence type="ECO:0000256" key="1">
    <source>
        <dbReference type="ARBA" id="ARBA00005420"/>
    </source>
</evidence>
<comment type="similarity">
    <text evidence="1">Belongs to the diacylglycerol acyltransferase family.</text>
</comment>
<dbReference type="EMBL" id="LR913358">
    <property type="protein sequence ID" value="CAD7254883.1"/>
    <property type="molecule type" value="Genomic_DNA"/>
</dbReference>
<dbReference type="Pfam" id="PF03982">
    <property type="entry name" value="DAGAT"/>
    <property type="match status" value="1"/>
</dbReference>
<dbReference type="EMBL" id="CAJPEV010013840">
    <property type="protein sequence ID" value="CAG0906835.1"/>
    <property type="molecule type" value="Genomic_DNA"/>
</dbReference>
<evidence type="ECO:0000256" key="2">
    <source>
        <dbReference type="ARBA" id="ARBA00022679"/>
    </source>
</evidence>
<evidence type="ECO:0000313" key="4">
    <source>
        <dbReference type="EMBL" id="CAD7254883.1"/>
    </source>
</evidence>
<accession>A0A7R9AJE6</accession>
<keyword evidence="5" id="KW-1185">Reference proteome</keyword>
<dbReference type="InterPro" id="IPR007130">
    <property type="entry name" value="DAGAT"/>
</dbReference>
<evidence type="ECO:0000256" key="3">
    <source>
        <dbReference type="ARBA" id="ARBA00023315"/>
    </source>
</evidence>